<dbReference type="AlphaFoldDB" id="A0A3B0W370"/>
<proteinExistence type="predicted"/>
<dbReference type="EMBL" id="UOEW01000188">
    <property type="protein sequence ID" value="VAW38044.1"/>
    <property type="molecule type" value="Genomic_DNA"/>
</dbReference>
<accession>A0A3B0W370</accession>
<name>A0A3B0W370_9ZZZZ</name>
<dbReference type="InterPro" id="IPR011050">
    <property type="entry name" value="Pectin_lyase_fold/virulence"/>
</dbReference>
<evidence type="ECO:0000313" key="1">
    <source>
        <dbReference type="EMBL" id="VAW38044.1"/>
    </source>
</evidence>
<reference evidence="1" key="1">
    <citation type="submission" date="2018-06" db="EMBL/GenBank/DDBJ databases">
        <authorList>
            <person name="Zhirakovskaya E."/>
        </authorList>
    </citation>
    <scope>NUCLEOTIDE SEQUENCE</scope>
</reference>
<sequence>MSQQLTNRNNIMKTFKTTLSTIIFFLFIGISSISAQVNSSNSFEAQEWKLADGNFIPAKMPMYLVYPRPDSETGASARHKFAHPNMRYEIPVGVQGGAWPFKYELLQAPSGATIGEVYGDDDYGSISWLAPNSGTFLFEVKVTDQELNVVNATWQVTIDASMFVFIEDGYTGTKVGTINQPLEDIADWYLGDRNDATYLNKIIVLRNGNYNLIGDSSANGNVRLDADTKTGSIIAYPSEIPIVDCSTAKIFTDNISMKDIFIAGIRWENGRQDVNNAHFFWAVGDVSRATWWRNHFHNLGKGTVGNDNTAGVFVSSTLNIKENILYKENNHTEFYNQGYNGGYLVIYWSNYVLIEQNTASDSEVAYGFFAKGTRAYCTIRANTAVDNVQGIQIRVQNGAEAGALPHDHEVGWNNIKVPDNNTNGIGLQMSASTFYLGQTYSNHVYRNTFVGHSAWVRFLGAENYKVDGNVVVATGNLPRWNTDIMDELIVSNLTTDGTEDFVDVNGKLKGVYRSMYLGTHGHEVGENATTDLIFLDGFE</sequence>
<protein>
    <recommendedName>
        <fullName evidence="2">Right handed beta helix domain-containing protein</fullName>
    </recommendedName>
</protein>
<organism evidence="1">
    <name type="scientific">hydrothermal vent metagenome</name>
    <dbReference type="NCBI Taxonomy" id="652676"/>
    <lineage>
        <taxon>unclassified sequences</taxon>
        <taxon>metagenomes</taxon>
        <taxon>ecological metagenomes</taxon>
    </lineage>
</organism>
<evidence type="ECO:0008006" key="2">
    <source>
        <dbReference type="Google" id="ProtNLM"/>
    </source>
</evidence>
<dbReference type="SUPFAM" id="SSF51126">
    <property type="entry name" value="Pectin lyase-like"/>
    <property type="match status" value="1"/>
</dbReference>
<gene>
    <name evidence="1" type="ORF">MNBD_GAMMA01-2170</name>
</gene>